<organism evidence="1">
    <name type="scientific">marine sediment metagenome</name>
    <dbReference type="NCBI Taxonomy" id="412755"/>
    <lineage>
        <taxon>unclassified sequences</taxon>
        <taxon>metagenomes</taxon>
        <taxon>ecological metagenomes</taxon>
    </lineage>
</organism>
<sequence length="91" mass="10770">MNLESLHGVGYYSTSRNEGYQARYIGNMKEDEAVVKRGDIYQTFPVKFNLEELRVTKPLSWQEISMFCLGIIYNLNEFRFSRKTCFLKSRI</sequence>
<dbReference type="EMBL" id="BART01019050">
    <property type="protein sequence ID" value="GAG81279.1"/>
    <property type="molecule type" value="Genomic_DNA"/>
</dbReference>
<reference evidence="1" key="1">
    <citation type="journal article" date="2014" name="Front. Microbiol.">
        <title>High frequency of phylogenetically diverse reductive dehalogenase-homologous genes in deep subseafloor sedimentary metagenomes.</title>
        <authorList>
            <person name="Kawai M."/>
            <person name="Futagami T."/>
            <person name="Toyoda A."/>
            <person name="Takaki Y."/>
            <person name="Nishi S."/>
            <person name="Hori S."/>
            <person name="Arai W."/>
            <person name="Tsubouchi T."/>
            <person name="Morono Y."/>
            <person name="Uchiyama I."/>
            <person name="Ito T."/>
            <person name="Fujiyama A."/>
            <person name="Inagaki F."/>
            <person name="Takami H."/>
        </authorList>
    </citation>
    <scope>NUCLEOTIDE SEQUENCE</scope>
    <source>
        <strain evidence="1">Expedition CK06-06</strain>
    </source>
</reference>
<accession>X1AH21</accession>
<comment type="caution">
    <text evidence="1">The sequence shown here is derived from an EMBL/GenBank/DDBJ whole genome shotgun (WGS) entry which is preliminary data.</text>
</comment>
<dbReference type="AlphaFoldDB" id="X1AH21"/>
<name>X1AH21_9ZZZZ</name>
<evidence type="ECO:0000313" key="1">
    <source>
        <dbReference type="EMBL" id="GAG81279.1"/>
    </source>
</evidence>
<protein>
    <submittedName>
        <fullName evidence="1">Uncharacterized protein</fullName>
    </submittedName>
</protein>
<gene>
    <name evidence="1" type="ORF">S01H4_35766</name>
</gene>
<proteinExistence type="predicted"/>